<dbReference type="AlphaFoldDB" id="A0ABD1W279"/>
<accession>A0ABD1W279</accession>
<comment type="caution">
    <text evidence="1">The sequence shown here is derived from an EMBL/GenBank/DDBJ whole genome shotgun (WGS) entry which is preliminary data.</text>
</comment>
<name>A0ABD1W279_9LAMI</name>
<evidence type="ECO:0000313" key="1">
    <source>
        <dbReference type="EMBL" id="KAL2543762.1"/>
    </source>
</evidence>
<reference evidence="2" key="1">
    <citation type="submission" date="2024-07" db="EMBL/GenBank/DDBJ databases">
        <title>Two chromosome-level genome assemblies of Korean endemic species Abeliophyllum distichum and Forsythia ovata (Oleaceae).</title>
        <authorList>
            <person name="Jang H."/>
        </authorList>
    </citation>
    <scope>NUCLEOTIDE SEQUENCE [LARGE SCALE GENOMIC DNA]</scope>
</reference>
<sequence>MARPEWEIWVKSSNLISGNYRLLSHVKPQRNATSLMTSIGKRKLIHYHHWRNVIQFMERTAVRDWPKLCDLRRRWLPSLPVSHSEIASVFTQCREGANAAVVVCNDGFYLETMVVLHKLSGCRNSKYED</sequence>
<proteinExistence type="predicted"/>
<evidence type="ECO:0000313" key="2">
    <source>
        <dbReference type="Proteomes" id="UP001604277"/>
    </source>
</evidence>
<dbReference type="EMBL" id="JBFOLJ010000004">
    <property type="protein sequence ID" value="KAL2543762.1"/>
    <property type="molecule type" value="Genomic_DNA"/>
</dbReference>
<gene>
    <name evidence="1" type="ORF">Fot_12995</name>
</gene>
<organism evidence="1 2">
    <name type="scientific">Forsythia ovata</name>
    <dbReference type="NCBI Taxonomy" id="205694"/>
    <lineage>
        <taxon>Eukaryota</taxon>
        <taxon>Viridiplantae</taxon>
        <taxon>Streptophyta</taxon>
        <taxon>Embryophyta</taxon>
        <taxon>Tracheophyta</taxon>
        <taxon>Spermatophyta</taxon>
        <taxon>Magnoliopsida</taxon>
        <taxon>eudicotyledons</taxon>
        <taxon>Gunneridae</taxon>
        <taxon>Pentapetalae</taxon>
        <taxon>asterids</taxon>
        <taxon>lamiids</taxon>
        <taxon>Lamiales</taxon>
        <taxon>Oleaceae</taxon>
        <taxon>Forsythieae</taxon>
        <taxon>Forsythia</taxon>
    </lineage>
</organism>
<protein>
    <submittedName>
        <fullName evidence="1">Uncharacterized protein</fullName>
    </submittedName>
</protein>
<dbReference type="Proteomes" id="UP001604277">
    <property type="component" value="Unassembled WGS sequence"/>
</dbReference>
<keyword evidence="2" id="KW-1185">Reference proteome</keyword>